<dbReference type="InterPro" id="IPR017587">
    <property type="entry name" value="YqeC"/>
</dbReference>
<gene>
    <name evidence="1" type="primary">yqeC</name>
    <name evidence="1" type="ORF">FLB61_00195</name>
</gene>
<proteinExistence type="predicted"/>
<dbReference type="Pfam" id="PF19842">
    <property type="entry name" value="YqeC"/>
    <property type="match status" value="1"/>
</dbReference>
<keyword evidence="2" id="KW-1185">Reference proteome</keyword>
<dbReference type="EMBL" id="VIRV01000001">
    <property type="protein sequence ID" value="MBY0757539.1"/>
    <property type="molecule type" value="Genomic_DNA"/>
</dbReference>
<reference evidence="1 2" key="1">
    <citation type="journal article" date="2020" name="New Microbes New Infect">
        <title>Sellimonas caecigallum sp. nov., description and genome sequence of a new member of the Sellimonas genus isolated from the cecum of feral chicken.</title>
        <authorList>
            <person name="Wongkuna S."/>
            <person name="Ghimire S."/>
            <person name="Antony L."/>
            <person name="Chankhamhaengdecha S."/>
            <person name="Janvilisri T."/>
            <person name="Scaria J."/>
        </authorList>
    </citation>
    <scope>NUCLEOTIDE SEQUENCE [LARGE SCALE GENOMIC DNA]</scope>
    <source>
        <strain evidence="1 2">SW451</strain>
    </source>
</reference>
<accession>A0ABS7L3A2</accession>
<sequence>MESYYKLGGTMLRELNILDAQSIAFTGAGGKTTAVYTCVEEFLKEGIPALAVTTTKMRKPNRDFIPWNEETDLDKIVHMILKERKSPKPRLWTLGVDLQNGKISEAPEEVFGYMRKQGIRLCVEADGSAGKWIKVPREYEPAVPSWIDVQIGILNGRAIGRTFLEAAHRPEECAAWFLKDPDEKITAEDLAKLYLHPEGILKGQTKRKRAVLSGMRPGEGITFMRKFPKMKEKMRKSGLPFYIWEYAYAE</sequence>
<dbReference type="Proteomes" id="UP000779049">
    <property type="component" value="Unassembled WGS sequence"/>
</dbReference>
<organism evidence="1 2">
    <name type="scientific">Sellimonas caecigallum</name>
    <dbReference type="NCBI Taxonomy" id="2592333"/>
    <lineage>
        <taxon>Bacteria</taxon>
        <taxon>Bacillati</taxon>
        <taxon>Bacillota</taxon>
        <taxon>Clostridia</taxon>
        <taxon>Lachnospirales</taxon>
        <taxon>Lachnospiraceae</taxon>
        <taxon>Sellimonas</taxon>
    </lineage>
</organism>
<name>A0ABS7L3A2_9FIRM</name>
<evidence type="ECO:0000313" key="1">
    <source>
        <dbReference type="EMBL" id="MBY0757539.1"/>
    </source>
</evidence>
<protein>
    <submittedName>
        <fullName evidence="1">Selenium-dependent hydroxylase accessory protein YqeC</fullName>
    </submittedName>
</protein>
<dbReference type="NCBIfam" id="TIGR03172">
    <property type="entry name" value="selenium cofactor biosynthesis protein YqeC"/>
    <property type="match status" value="1"/>
</dbReference>
<comment type="caution">
    <text evidence="1">The sequence shown here is derived from an EMBL/GenBank/DDBJ whole genome shotgun (WGS) entry which is preliminary data.</text>
</comment>
<evidence type="ECO:0000313" key="2">
    <source>
        <dbReference type="Proteomes" id="UP000779049"/>
    </source>
</evidence>